<keyword evidence="3" id="KW-1185">Reference proteome</keyword>
<feature type="compositionally biased region" description="Acidic residues" evidence="1">
    <location>
        <begin position="320"/>
        <end position="331"/>
    </location>
</feature>
<organism evidence="2 3">
    <name type="scientific">Diplogelasinospora grovesii</name>
    <dbReference type="NCBI Taxonomy" id="303347"/>
    <lineage>
        <taxon>Eukaryota</taxon>
        <taxon>Fungi</taxon>
        <taxon>Dikarya</taxon>
        <taxon>Ascomycota</taxon>
        <taxon>Pezizomycotina</taxon>
        <taxon>Sordariomycetes</taxon>
        <taxon>Sordariomycetidae</taxon>
        <taxon>Sordariales</taxon>
        <taxon>Diplogelasinosporaceae</taxon>
        <taxon>Diplogelasinospora</taxon>
    </lineage>
</organism>
<evidence type="ECO:0000313" key="2">
    <source>
        <dbReference type="EMBL" id="KAK3946306.1"/>
    </source>
</evidence>
<gene>
    <name evidence="2" type="ORF">QBC46DRAFT_348892</name>
</gene>
<feature type="compositionally biased region" description="Polar residues" evidence="1">
    <location>
        <begin position="436"/>
        <end position="463"/>
    </location>
</feature>
<feature type="compositionally biased region" description="Basic residues" evidence="1">
    <location>
        <begin position="299"/>
        <end position="308"/>
    </location>
</feature>
<feature type="compositionally biased region" description="Low complexity" evidence="1">
    <location>
        <begin position="282"/>
        <end position="294"/>
    </location>
</feature>
<proteinExistence type="predicted"/>
<feature type="compositionally biased region" description="Acidic residues" evidence="1">
    <location>
        <begin position="373"/>
        <end position="397"/>
    </location>
</feature>
<feature type="compositionally biased region" description="Gly residues" evidence="1">
    <location>
        <begin position="238"/>
        <end position="249"/>
    </location>
</feature>
<feature type="compositionally biased region" description="Low complexity" evidence="1">
    <location>
        <begin position="1"/>
        <end position="17"/>
    </location>
</feature>
<name>A0AAN6NI88_9PEZI</name>
<evidence type="ECO:0000256" key="1">
    <source>
        <dbReference type="SAM" id="MobiDB-lite"/>
    </source>
</evidence>
<comment type="caution">
    <text evidence="2">The sequence shown here is derived from an EMBL/GenBank/DDBJ whole genome shotgun (WGS) entry which is preliminary data.</text>
</comment>
<evidence type="ECO:0000313" key="3">
    <source>
        <dbReference type="Proteomes" id="UP001303473"/>
    </source>
</evidence>
<feature type="compositionally biased region" description="Pro residues" evidence="1">
    <location>
        <begin position="25"/>
        <end position="36"/>
    </location>
</feature>
<accession>A0AAN6NI88</accession>
<sequence length="548" mass="60213">MTSTKKTPSKGTKSASKAHYQRGSTPPPAMTPPTPTPNRRGGGGGRDRDVGSSDGGSASKRKSKSAEKAWNYTHHLPNPDQKKKNGRMEGRNLITWTRPRMAEKLLLHIQYECTRYKIDIPWDSIAHRLHPGSSGGAIQQHLNRLRANLIAEGHLVPPICQKPGSRVFVDSTIRGYVRKYPESDDFTTTRPVKFDEPMDDRRFNLPDAYENFKPMNASRREYAEQEGYKYEASPSRGGSVGGSVGGHSRGGSRTPAKNNNNNNKSRGRSAARSRTVIKQESPDPADLSSDASYDPKAKATSKHVRRSVRATAKPARSYIEDDDNNDEPYSDDEQHNGHADEDHHHHAGYDNEDEGQEMQQSLEFEDHDHSDGYETDEPAEDEADLTDGEVVEEDDEHADDRHAPPANGEEESETVAVTQTPVRNGNGREAPAMYVTPQQSQASRQTPVATDGSPNTTAGVSITQHHYGTPVSGAGLHPAYLAGYPATQSYNATNYAMYPFSSPTSFHTNIAAAYQGLFNGVDVYGYAGLENASDPFSDQIDLFDDESP</sequence>
<feature type="region of interest" description="Disordered" evidence="1">
    <location>
        <begin position="1"/>
        <end position="88"/>
    </location>
</feature>
<protein>
    <submittedName>
        <fullName evidence="2">Uncharacterized protein</fullName>
    </submittedName>
</protein>
<reference evidence="3" key="1">
    <citation type="journal article" date="2023" name="Mol. Phylogenet. Evol.">
        <title>Genome-scale phylogeny and comparative genomics of the fungal order Sordariales.</title>
        <authorList>
            <person name="Hensen N."/>
            <person name="Bonometti L."/>
            <person name="Westerberg I."/>
            <person name="Brannstrom I.O."/>
            <person name="Guillou S."/>
            <person name="Cros-Aarteil S."/>
            <person name="Calhoun S."/>
            <person name="Haridas S."/>
            <person name="Kuo A."/>
            <person name="Mondo S."/>
            <person name="Pangilinan J."/>
            <person name="Riley R."/>
            <person name="LaButti K."/>
            <person name="Andreopoulos B."/>
            <person name="Lipzen A."/>
            <person name="Chen C."/>
            <person name="Yan M."/>
            <person name="Daum C."/>
            <person name="Ng V."/>
            <person name="Clum A."/>
            <person name="Steindorff A."/>
            <person name="Ohm R.A."/>
            <person name="Martin F."/>
            <person name="Silar P."/>
            <person name="Natvig D.O."/>
            <person name="Lalanne C."/>
            <person name="Gautier V."/>
            <person name="Ament-Velasquez S.L."/>
            <person name="Kruys A."/>
            <person name="Hutchinson M.I."/>
            <person name="Powell A.J."/>
            <person name="Barry K."/>
            <person name="Miller A.N."/>
            <person name="Grigoriev I.V."/>
            <person name="Debuchy R."/>
            <person name="Gladieux P."/>
            <person name="Hiltunen Thoren M."/>
            <person name="Johannesson H."/>
        </authorList>
    </citation>
    <scope>NUCLEOTIDE SEQUENCE [LARGE SCALE GENOMIC DNA]</scope>
    <source>
        <strain evidence="3">CBS 340.73</strain>
    </source>
</reference>
<feature type="compositionally biased region" description="Basic and acidic residues" evidence="1">
    <location>
        <begin position="332"/>
        <end position="349"/>
    </location>
</feature>
<feature type="region of interest" description="Disordered" evidence="1">
    <location>
        <begin position="223"/>
        <end position="463"/>
    </location>
</feature>
<dbReference type="EMBL" id="MU853752">
    <property type="protein sequence ID" value="KAK3946306.1"/>
    <property type="molecule type" value="Genomic_DNA"/>
</dbReference>
<dbReference type="Proteomes" id="UP001303473">
    <property type="component" value="Unassembled WGS sequence"/>
</dbReference>
<feature type="compositionally biased region" description="Low complexity" evidence="1">
    <location>
        <begin position="251"/>
        <end position="264"/>
    </location>
</feature>
<dbReference type="AlphaFoldDB" id="A0AAN6NI88"/>